<name>A0A4Y9ZL15_9AGAM</name>
<evidence type="ECO:0000313" key="1">
    <source>
        <dbReference type="EMBL" id="TFY75526.1"/>
    </source>
</evidence>
<organism evidence="1 2">
    <name type="scientific">Hericium alpestre</name>
    <dbReference type="NCBI Taxonomy" id="135208"/>
    <lineage>
        <taxon>Eukaryota</taxon>
        <taxon>Fungi</taxon>
        <taxon>Dikarya</taxon>
        <taxon>Basidiomycota</taxon>
        <taxon>Agaricomycotina</taxon>
        <taxon>Agaricomycetes</taxon>
        <taxon>Russulales</taxon>
        <taxon>Hericiaceae</taxon>
        <taxon>Hericium</taxon>
    </lineage>
</organism>
<reference evidence="1 2" key="1">
    <citation type="submission" date="2019-02" db="EMBL/GenBank/DDBJ databases">
        <title>Genome sequencing of the rare red list fungi Hericium alpestre (H. flagellum).</title>
        <authorList>
            <person name="Buettner E."/>
            <person name="Kellner H."/>
        </authorList>
    </citation>
    <scope>NUCLEOTIDE SEQUENCE [LARGE SCALE GENOMIC DNA]</scope>
    <source>
        <strain evidence="1 2">DSM 108284</strain>
    </source>
</reference>
<accession>A0A4Y9ZL15</accession>
<sequence>MHTSIWKALKKWGTAICNAIKRYNELAQQLNPPAPALEWKDVVNYTFVSEFDLLRHSYSRTDITS</sequence>
<proteinExistence type="predicted"/>
<keyword evidence="2" id="KW-1185">Reference proteome</keyword>
<gene>
    <name evidence="1" type="ORF">EWM64_g8487</name>
</gene>
<dbReference type="Proteomes" id="UP000298061">
    <property type="component" value="Unassembled WGS sequence"/>
</dbReference>
<dbReference type="AlphaFoldDB" id="A0A4Y9ZL15"/>
<evidence type="ECO:0000313" key="2">
    <source>
        <dbReference type="Proteomes" id="UP000298061"/>
    </source>
</evidence>
<dbReference type="OrthoDB" id="2676448at2759"/>
<protein>
    <submittedName>
        <fullName evidence="1">Uncharacterized protein</fullName>
    </submittedName>
</protein>
<comment type="caution">
    <text evidence="1">The sequence shown here is derived from an EMBL/GenBank/DDBJ whole genome shotgun (WGS) entry which is preliminary data.</text>
</comment>
<dbReference type="EMBL" id="SFCI01001539">
    <property type="protein sequence ID" value="TFY75526.1"/>
    <property type="molecule type" value="Genomic_DNA"/>
</dbReference>
<dbReference type="STRING" id="135208.A0A4Y9ZL15"/>